<dbReference type="AlphaFoldDB" id="A0A3A3GQE1"/>
<feature type="transmembrane region" description="Helical" evidence="5">
    <location>
        <begin position="137"/>
        <end position="154"/>
    </location>
</feature>
<keyword evidence="4 5" id="KW-0472">Membrane</keyword>
<dbReference type="GO" id="GO:0016020">
    <property type="term" value="C:membrane"/>
    <property type="evidence" value="ECO:0007669"/>
    <property type="project" value="UniProtKB-SubCell"/>
</dbReference>
<dbReference type="GO" id="GO:0004671">
    <property type="term" value="F:protein C-terminal S-isoprenylcysteine carboxyl O-methyltransferase activity"/>
    <property type="evidence" value="ECO:0007669"/>
    <property type="project" value="InterPro"/>
</dbReference>
<evidence type="ECO:0000313" key="7">
    <source>
        <dbReference type="Proteomes" id="UP000266327"/>
    </source>
</evidence>
<keyword evidence="7" id="KW-1185">Reference proteome</keyword>
<sequence length="206" mass="23458">MKQQLQLPDSAAIHLLLGCVMAALWGLFAYRHMLAFHNTGDWSYLMVCISETLTATFFVFRSAPATVSADPLDWLFALAGTFTPLFFAPASWGLLPAAKALVFVGIGMQIFGLLSLNRSFALVAAKRKIKTRGMYRLVRHPLYASYWVIFTGYILANTTWMNFVLYVMTMGFLFVRLVREEKHLALDPAYGQYMQQVRYRVIPFVF</sequence>
<reference evidence="7" key="1">
    <citation type="submission" date="2018-09" db="EMBL/GenBank/DDBJ databases">
        <authorList>
            <person name="Zhu H."/>
        </authorList>
    </citation>
    <scope>NUCLEOTIDE SEQUENCE [LARGE SCALE GENOMIC DNA]</scope>
    <source>
        <strain evidence="7">K1S02-23</strain>
    </source>
</reference>
<accession>A0A3A3GQE1</accession>
<dbReference type="Gene3D" id="1.20.120.1630">
    <property type="match status" value="1"/>
</dbReference>
<comment type="subcellular location">
    <subcellularLocation>
        <location evidence="1">Endomembrane system</location>
        <topology evidence="1">Multi-pass membrane protein</topology>
    </subcellularLocation>
</comment>
<evidence type="ECO:0000313" key="6">
    <source>
        <dbReference type="EMBL" id="RJG04566.1"/>
    </source>
</evidence>
<evidence type="ECO:0000256" key="4">
    <source>
        <dbReference type="ARBA" id="ARBA00023136"/>
    </source>
</evidence>
<proteinExistence type="predicted"/>
<keyword evidence="6" id="KW-0808">Transferase</keyword>
<organism evidence="6 7">
    <name type="scientific">Noviherbaspirillum sedimenti</name>
    <dbReference type="NCBI Taxonomy" id="2320865"/>
    <lineage>
        <taxon>Bacteria</taxon>
        <taxon>Pseudomonadati</taxon>
        <taxon>Pseudomonadota</taxon>
        <taxon>Betaproteobacteria</taxon>
        <taxon>Burkholderiales</taxon>
        <taxon>Oxalobacteraceae</taxon>
        <taxon>Noviherbaspirillum</taxon>
    </lineage>
</organism>
<keyword evidence="6" id="KW-0489">Methyltransferase</keyword>
<dbReference type="InterPro" id="IPR052527">
    <property type="entry name" value="Metal_cation-efflux_comp"/>
</dbReference>
<evidence type="ECO:0000256" key="5">
    <source>
        <dbReference type="SAM" id="Phobius"/>
    </source>
</evidence>
<dbReference type="RefSeq" id="WP_119788041.1">
    <property type="nucleotide sequence ID" value="NZ_QYUQ01000002.1"/>
</dbReference>
<evidence type="ECO:0000256" key="3">
    <source>
        <dbReference type="ARBA" id="ARBA00022989"/>
    </source>
</evidence>
<name>A0A3A3GQE1_9BURK</name>
<keyword evidence="3 5" id="KW-1133">Transmembrane helix</keyword>
<protein>
    <submittedName>
        <fullName evidence="6">Isoprenylcysteine carboxylmethyltransferase family protein</fullName>
    </submittedName>
</protein>
<comment type="caution">
    <text evidence="6">The sequence shown here is derived from an EMBL/GenBank/DDBJ whole genome shotgun (WGS) entry which is preliminary data.</text>
</comment>
<dbReference type="EMBL" id="QYUQ01000002">
    <property type="protein sequence ID" value="RJG04566.1"/>
    <property type="molecule type" value="Genomic_DNA"/>
</dbReference>
<dbReference type="Proteomes" id="UP000266327">
    <property type="component" value="Unassembled WGS sequence"/>
</dbReference>
<feature type="transmembrane region" description="Helical" evidence="5">
    <location>
        <begin position="42"/>
        <end position="60"/>
    </location>
</feature>
<dbReference type="InterPro" id="IPR007318">
    <property type="entry name" value="Phopholipid_MeTrfase"/>
</dbReference>
<dbReference type="Pfam" id="PF04191">
    <property type="entry name" value="PEMT"/>
    <property type="match status" value="1"/>
</dbReference>
<feature type="transmembrane region" description="Helical" evidence="5">
    <location>
        <begin position="12"/>
        <end position="30"/>
    </location>
</feature>
<dbReference type="OrthoDB" id="9809773at2"/>
<feature type="transmembrane region" description="Helical" evidence="5">
    <location>
        <begin position="72"/>
        <end position="95"/>
    </location>
</feature>
<evidence type="ECO:0000256" key="2">
    <source>
        <dbReference type="ARBA" id="ARBA00022692"/>
    </source>
</evidence>
<gene>
    <name evidence="6" type="ORF">D3878_20405</name>
</gene>
<dbReference type="PANTHER" id="PTHR43847">
    <property type="entry name" value="BLL3993 PROTEIN"/>
    <property type="match status" value="1"/>
</dbReference>
<dbReference type="PANTHER" id="PTHR43847:SF1">
    <property type="entry name" value="BLL3993 PROTEIN"/>
    <property type="match status" value="1"/>
</dbReference>
<keyword evidence="2 5" id="KW-0812">Transmembrane</keyword>
<evidence type="ECO:0000256" key="1">
    <source>
        <dbReference type="ARBA" id="ARBA00004127"/>
    </source>
</evidence>
<dbReference type="GO" id="GO:0032259">
    <property type="term" value="P:methylation"/>
    <property type="evidence" value="ECO:0007669"/>
    <property type="project" value="UniProtKB-KW"/>
</dbReference>
<feature type="transmembrane region" description="Helical" evidence="5">
    <location>
        <begin position="101"/>
        <end position="125"/>
    </location>
</feature>